<dbReference type="AlphaFoldDB" id="A0A6N1C8J3"/>
<keyword evidence="7" id="KW-1185">Reference proteome</keyword>
<evidence type="ECO:0000256" key="3">
    <source>
        <dbReference type="ARBA" id="ARBA00023163"/>
    </source>
</evidence>
<dbReference type="EMBL" id="CP048810">
    <property type="protein sequence ID" value="QKS80656.1"/>
    <property type="molecule type" value="Genomic_DNA"/>
</dbReference>
<dbReference type="InterPro" id="IPR050109">
    <property type="entry name" value="HTH-type_TetR-like_transc_reg"/>
</dbReference>
<dbReference type="FunFam" id="1.10.10.60:FF:000141">
    <property type="entry name" value="TetR family transcriptional regulator"/>
    <property type="match status" value="1"/>
</dbReference>
<evidence type="ECO:0000256" key="1">
    <source>
        <dbReference type="ARBA" id="ARBA00023015"/>
    </source>
</evidence>
<dbReference type="SUPFAM" id="SSF46689">
    <property type="entry name" value="Homeodomain-like"/>
    <property type="match status" value="1"/>
</dbReference>
<dbReference type="Proteomes" id="UP000509545">
    <property type="component" value="Chromosome"/>
</dbReference>
<dbReference type="InterPro" id="IPR039536">
    <property type="entry name" value="TetR_C_Proteobacteria"/>
</dbReference>
<dbReference type="PROSITE" id="PS50977">
    <property type="entry name" value="HTH_TETR_2"/>
    <property type="match status" value="1"/>
</dbReference>
<dbReference type="PRINTS" id="PR00455">
    <property type="entry name" value="HTHTETR"/>
</dbReference>
<dbReference type="Gene3D" id="1.10.357.10">
    <property type="entry name" value="Tetracycline Repressor, domain 2"/>
    <property type="match status" value="1"/>
</dbReference>
<feature type="domain" description="HTH tetR-type" evidence="5">
    <location>
        <begin position="6"/>
        <end position="66"/>
    </location>
</feature>
<dbReference type="InterPro" id="IPR009057">
    <property type="entry name" value="Homeodomain-like_sf"/>
</dbReference>
<evidence type="ECO:0000256" key="4">
    <source>
        <dbReference type="PROSITE-ProRule" id="PRU00335"/>
    </source>
</evidence>
<gene>
    <name evidence="6" type="ORF">GN234_01295</name>
</gene>
<evidence type="ECO:0000313" key="7">
    <source>
        <dbReference type="Proteomes" id="UP000509545"/>
    </source>
</evidence>
<dbReference type="InterPro" id="IPR001647">
    <property type="entry name" value="HTH_TetR"/>
</dbReference>
<proteinExistence type="predicted"/>
<keyword evidence="1" id="KW-0805">Transcription regulation</keyword>
<name>A0A6N1C8J3_9PSED</name>
<protein>
    <submittedName>
        <fullName evidence="6">TetR/AcrR family transcriptional regulator</fullName>
    </submittedName>
</protein>
<keyword evidence="2 4" id="KW-0238">DNA-binding</keyword>
<evidence type="ECO:0000313" key="6">
    <source>
        <dbReference type="EMBL" id="QKS80656.1"/>
    </source>
</evidence>
<dbReference type="PANTHER" id="PTHR30055:SF119">
    <property type="entry name" value="NALC"/>
    <property type="match status" value="1"/>
</dbReference>
<accession>A0A6N1C8J3</accession>
<reference evidence="6 7" key="1">
    <citation type="submission" date="2020-02" db="EMBL/GenBank/DDBJ databases">
        <authorList>
            <person name="Liang J."/>
        </authorList>
    </citation>
    <scope>NUCLEOTIDE SEQUENCE [LARGE SCALE GENOMIC DNA]</scope>
    <source>
        <strain evidence="6 7">L22-9</strain>
    </source>
</reference>
<evidence type="ECO:0000256" key="2">
    <source>
        <dbReference type="ARBA" id="ARBA00023125"/>
    </source>
</evidence>
<dbReference type="RefSeq" id="WP_176687681.1">
    <property type="nucleotide sequence ID" value="NZ_CP097108.1"/>
</dbReference>
<dbReference type="Pfam" id="PF00440">
    <property type="entry name" value="TetR_N"/>
    <property type="match status" value="1"/>
</dbReference>
<dbReference type="Pfam" id="PF14246">
    <property type="entry name" value="TetR_C_7"/>
    <property type="match status" value="1"/>
</dbReference>
<sequence length="211" mass="23082">MRVKTEAKRDAILAAASQVFRDSGFEGASMGEIASRVGGSKATLYGYFGSKEELFVAAMHEEASKEFEPVFATLNNKVDNLRETLQACGEKVLAFLCSPDRIQTRRAIIAESGRSDIGKRFYELGPKVGFQNIADFLDRQMAQGNLRRSDPLLAAIQLSALLECETVMPLTLGVEEKFSRPQIRQAVERAVKTFLAAYCVEAPTVGGHEGA</sequence>
<dbReference type="PANTHER" id="PTHR30055">
    <property type="entry name" value="HTH-TYPE TRANSCRIPTIONAL REGULATOR RUTR"/>
    <property type="match status" value="1"/>
</dbReference>
<keyword evidence="3" id="KW-0804">Transcription</keyword>
<evidence type="ECO:0000259" key="5">
    <source>
        <dbReference type="PROSITE" id="PS50977"/>
    </source>
</evidence>
<dbReference type="GO" id="GO:0003700">
    <property type="term" value="F:DNA-binding transcription factor activity"/>
    <property type="evidence" value="ECO:0007669"/>
    <property type="project" value="TreeGrafter"/>
</dbReference>
<dbReference type="KEGG" id="pbz:GN234_01295"/>
<dbReference type="GO" id="GO:0000976">
    <property type="term" value="F:transcription cis-regulatory region binding"/>
    <property type="evidence" value="ECO:0007669"/>
    <property type="project" value="TreeGrafter"/>
</dbReference>
<dbReference type="Gene3D" id="1.10.10.60">
    <property type="entry name" value="Homeodomain-like"/>
    <property type="match status" value="1"/>
</dbReference>
<organism evidence="6 7">
    <name type="scientific">Pseudomonas bijieensis</name>
    <dbReference type="NCBI Taxonomy" id="2681983"/>
    <lineage>
        <taxon>Bacteria</taxon>
        <taxon>Pseudomonadati</taxon>
        <taxon>Pseudomonadota</taxon>
        <taxon>Gammaproteobacteria</taxon>
        <taxon>Pseudomonadales</taxon>
        <taxon>Pseudomonadaceae</taxon>
        <taxon>Pseudomonas</taxon>
    </lineage>
</organism>
<feature type="DNA-binding region" description="H-T-H motif" evidence="4">
    <location>
        <begin position="29"/>
        <end position="48"/>
    </location>
</feature>